<organism evidence="2 3">
    <name type="scientific">Haemonchus contortus</name>
    <name type="common">Barber pole worm</name>
    <dbReference type="NCBI Taxonomy" id="6289"/>
    <lineage>
        <taxon>Eukaryota</taxon>
        <taxon>Metazoa</taxon>
        <taxon>Ecdysozoa</taxon>
        <taxon>Nematoda</taxon>
        <taxon>Chromadorea</taxon>
        <taxon>Rhabditida</taxon>
        <taxon>Rhabditina</taxon>
        <taxon>Rhabditomorpha</taxon>
        <taxon>Strongyloidea</taxon>
        <taxon>Trichostrongylidae</taxon>
        <taxon>Haemonchus</taxon>
    </lineage>
</organism>
<dbReference type="AlphaFoldDB" id="A0A7I5EAY6"/>
<name>A0A7I5EAY6_HAECO</name>
<feature type="signal peptide" evidence="1">
    <location>
        <begin position="1"/>
        <end position="19"/>
    </location>
</feature>
<accession>A0A7I5EAY6</accession>
<dbReference type="PANTHER" id="PTHR36520">
    <property type="entry name" value="PROTEIN CBG13000-RELATED"/>
    <property type="match status" value="1"/>
</dbReference>
<feature type="chain" id="PRO_5029481718" evidence="1">
    <location>
        <begin position="20"/>
        <end position="303"/>
    </location>
</feature>
<evidence type="ECO:0000313" key="3">
    <source>
        <dbReference type="WBParaSite" id="HCON_00115300-00001"/>
    </source>
</evidence>
<dbReference type="WBParaSite" id="HCON_00115300-00001">
    <property type="protein sequence ID" value="HCON_00115300-00001"/>
    <property type="gene ID" value="HCON_00115300"/>
</dbReference>
<keyword evidence="1" id="KW-0732">Signal</keyword>
<keyword evidence="2" id="KW-1185">Reference proteome</keyword>
<dbReference type="PANTHER" id="PTHR36520:SF1">
    <property type="entry name" value="PROTEIN CBG14667"/>
    <property type="match status" value="1"/>
</dbReference>
<dbReference type="Proteomes" id="UP000025227">
    <property type="component" value="Unplaced"/>
</dbReference>
<dbReference type="OMA" id="NIGGHYI"/>
<proteinExistence type="predicted"/>
<evidence type="ECO:0000313" key="2">
    <source>
        <dbReference type="Proteomes" id="UP000025227"/>
    </source>
</evidence>
<evidence type="ECO:0000256" key="1">
    <source>
        <dbReference type="SAM" id="SignalP"/>
    </source>
</evidence>
<sequence length="303" mass="34017">MKHRTVSVIIILNFIPIIAVRTDTTEDNDDGYLEFLGEAMREDHEIRRAEQQKHIGHAPKVVPKSFKLPGDYVPLPGRSTNVDYWPLYPLMNQYMAAVTFDTSKGRHTGGDISVPIPDWGFLDIGGHFIERFQDYWAKVGYSNSPVNMLGLGKDQIVRILSDPSLSYNRQSQPNLPIAVLPKGYVPQSCKPPLCNPYHSSIGVGVEANVHIEDGHEGEIDLPIPVGKGIGYRLPISGNYHRDTDDISMTYGQNLHPVDPFLIASDQSLFRSKRHADFSKITSFFPITRHVSPTQKTLSQQRVN</sequence>
<dbReference type="OrthoDB" id="5794824at2759"/>
<protein>
    <submittedName>
        <fullName evidence="3">DUF1559 domain-containing protein</fullName>
    </submittedName>
</protein>
<reference evidence="3" key="1">
    <citation type="submission" date="2020-12" db="UniProtKB">
        <authorList>
            <consortium name="WormBaseParasite"/>
        </authorList>
    </citation>
    <scope>IDENTIFICATION</scope>
    <source>
        <strain evidence="3">MHco3</strain>
    </source>
</reference>